<organism evidence="14 15">
    <name type="scientific">Asticcacaulis aquaticus</name>
    <dbReference type="NCBI Taxonomy" id="2984212"/>
    <lineage>
        <taxon>Bacteria</taxon>
        <taxon>Pseudomonadati</taxon>
        <taxon>Pseudomonadota</taxon>
        <taxon>Alphaproteobacteria</taxon>
        <taxon>Caulobacterales</taxon>
        <taxon>Caulobacteraceae</taxon>
        <taxon>Asticcacaulis</taxon>
    </lineage>
</organism>
<dbReference type="EMBL" id="JAQQKX010000019">
    <property type="protein sequence ID" value="MDC7685054.1"/>
    <property type="molecule type" value="Genomic_DNA"/>
</dbReference>
<evidence type="ECO:0000256" key="5">
    <source>
        <dbReference type="ARBA" id="ARBA00022692"/>
    </source>
</evidence>
<evidence type="ECO:0000259" key="13">
    <source>
        <dbReference type="Pfam" id="PF07715"/>
    </source>
</evidence>
<evidence type="ECO:0000256" key="1">
    <source>
        <dbReference type="ARBA" id="ARBA00004571"/>
    </source>
</evidence>
<comment type="caution">
    <text evidence="14">The sequence shown here is derived from an EMBL/GenBank/DDBJ whole genome shotgun (WGS) entry which is preliminary data.</text>
</comment>
<keyword evidence="3 11" id="KW-1134">Transmembrane beta strand</keyword>
<evidence type="ECO:0000256" key="6">
    <source>
        <dbReference type="ARBA" id="ARBA00022729"/>
    </source>
</evidence>
<keyword evidence="8" id="KW-0406">Ion transport</keyword>
<keyword evidence="9 11" id="KW-0472">Membrane</keyword>
<sequence length="803" mass="86434">MNGKHITYKHSLLALTALCGALSALAAPAFAQDAKPEEVTEVVVTGARDLGGVKQKRVTSSVFGIDKPLVDTPRSVTEISDKLLSRYSIKNVYDFTAVAAGTYTGSFFGVPGSLNIRGTMADNYYNGFQGLSNFANYPTPVDATSSIEIVRGPTSPVYGSGQVGGFMNFIPKTGYGESTKYVDKVGGDVSATVGSYGEKILTGNLSLPANWGTNDAGLHLFAKVEDSDSFYLGMHPKSQVLQGSFASTLGDKWSLETSYQFVHSEGYLKNIGWNRVTQQLIDDGLYISGRPIAKITDGTSPFISVSRYYAVTGGSALLFAGPAIGVTPTPNNFTKLDPSTVKLVELSRRTTFIDEGVDINEATTHTLYAGASRELLGGKLKLEAFLNTLESDNYQSYGFGSRYESTLSEQRLSYIRDFSTGPIDWKTVSGVSHRFTHAHVQGSLNDFVISEDRRDLSVGATIDDRFNNPFVAGYKWATDTTTKIHNYGAFALADGTWGPVSLTIGGRADSYDVDALNIGTEVGTTRARRTNQKDAYSYNASLAYKFEWATFYTTFARAKSLQIDQGGGLAPSLILNDAYLGASRLREAGVKTSQYGGRLFAALAAYDQDRSFLSNPPTGVQTVSALRTQGIEGELRWLVTDNFGLTATLTRMKTKVAPTAGAGFFLTLPSCMAGIACTDGYGGYVFSNANYIAGTQNGYYLRTTPKTSGSLFATYDVRGKWGMTGGVTYASETGGFLPGSITLPAYTLVRAGAYVVKGPYRIDLNVDNLTDEEYFLANSDTDANANVLPGIGRTVHLKVSRSF</sequence>
<keyword evidence="10 11" id="KW-0998">Cell outer membrane</keyword>
<dbReference type="InterPro" id="IPR012910">
    <property type="entry name" value="Plug_dom"/>
</dbReference>
<evidence type="ECO:0000256" key="8">
    <source>
        <dbReference type="ARBA" id="ARBA00023065"/>
    </source>
</evidence>
<evidence type="ECO:0000256" key="3">
    <source>
        <dbReference type="ARBA" id="ARBA00022452"/>
    </source>
</evidence>
<proteinExistence type="inferred from homology"/>
<dbReference type="PANTHER" id="PTHR32552:SF68">
    <property type="entry name" value="FERRICHROME OUTER MEMBRANE TRANSPORTER_PHAGE RECEPTOR"/>
    <property type="match status" value="1"/>
</dbReference>
<feature type="signal peptide" evidence="12">
    <location>
        <begin position="1"/>
        <end position="26"/>
    </location>
</feature>
<evidence type="ECO:0000313" key="15">
    <source>
        <dbReference type="Proteomes" id="UP001214854"/>
    </source>
</evidence>
<keyword evidence="7" id="KW-0408">Iron</keyword>
<evidence type="ECO:0000256" key="2">
    <source>
        <dbReference type="ARBA" id="ARBA00022448"/>
    </source>
</evidence>
<keyword evidence="5 11" id="KW-0812">Transmembrane</keyword>
<dbReference type="Proteomes" id="UP001214854">
    <property type="component" value="Unassembled WGS sequence"/>
</dbReference>
<comment type="similarity">
    <text evidence="11">Belongs to the TonB-dependent receptor family.</text>
</comment>
<dbReference type="RefSeq" id="WP_272749560.1">
    <property type="nucleotide sequence ID" value="NZ_JAQQKX010000019.1"/>
</dbReference>
<keyword evidence="4" id="KW-0410">Iron transport</keyword>
<evidence type="ECO:0000313" key="14">
    <source>
        <dbReference type="EMBL" id="MDC7685054.1"/>
    </source>
</evidence>
<accession>A0ABT5HYC6</accession>
<evidence type="ECO:0000256" key="12">
    <source>
        <dbReference type="SAM" id="SignalP"/>
    </source>
</evidence>
<evidence type="ECO:0000256" key="11">
    <source>
        <dbReference type="PROSITE-ProRule" id="PRU01360"/>
    </source>
</evidence>
<dbReference type="InterPro" id="IPR036942">
    <property type="entry name" value="Beta-barrel_TonB_sf"/>
</dbReference>
<keyword evidence="6 12" id="KW-0732">Signal</keyword>
<evidence type="ECO:0000256" key="10">
    <source>
        <dbReference type="ARBA" id="ARBA00023237"/>
    </source>
</evidence>
<comment type="subcellular location">
    <subcellularLocation>
        <location evidence="1 11">Cell outer membrane</location>
        <topology evidence="1 11">Multi-pass membrane protein</topology>
    </subcellularLocation>
</comment>
<dbReference type="InterPro" id="IPR039426">
    <property type="entry name" value="TonB-dep_rcpt-like"/>
</dbReference>
<dbReference type="Gene3D" id="2.40.170.20">
    <property type="entry name" value="TonB-dependent receptor, beta-barrel domain"/>
    <property type="match status" value="1"/>
</dbReference>
<dbReference type="Gene3D" id="2.170.130.10">
    <property type="entry name" value="TonB-dependent receptor, plug domain"/>
    <property type="match status" value="1"/>
</dbReference>
<evidence type="ECO:0000256" key="7">
    <source>
        <dbReference type="ARBA" id="ARBA00023004"/>
    </source>
</evidence>
<dbReference type="PROSITE" id="PS52016">
    <property type="entry name" value="TONB_DEPENDENT_REC_3"/>
    <property type="match status" value="1"/>
</dbReference>
<evidence type="ECO:0000256" key="9">
    <source>
        <dbReference type="ARBA" id="ARBA00023136"/>
    </source>
</evidence>
<dbReference type="Pfam" id="PF07715">
    <property type="entry name" value="Plug"/>
    <property type="match status" value="1"/>
</dbReference>
<protein>
    <submittedName>
        <fullName evidence="14">TonB-dependent receptor</fullName>
    </submittedName>
</protein>
<gene>
    <name evidence="14" type="ORF">PQU92_17350</name>
</gene>
<feature type="chain" id="PRO_5045328449" evidence="12">
    <location>
        <begin position="27"/>
        <end position="803"/>
    </location>
</feature>
<dbReference type="SUPFAM" id="SSF56935">
    <property type="entry name" value="Porins"/>
    <property type="match status" value="1"/>
</dbReference>
<name>A0ABT5HYC6_9CAUL</name>
<feature type="domain" description="TonB-dependent receptor plug" evidence="13">
    <location>
        <begin position="69"/>
        <end position="165"/>
    </location>
</feature>
<keyword evidence="15" id="KW-1185">Reference proteome</keyword>
<keyword evidence="14" id="KW-0675">Receptor</keyword>
<reference evidence="14 15" key="1">
    <citation type="submission" date="2023-01" db="EMBL/GenBank/DDBJ databases">
        <title>Novel species of the genus Asticcacaulis isolated from rivers.</title>
        <authorList>
            <person name="Lu H."/>
        </authorList>
    </citation>
    <scope>NUCLEOTIDE SEQUENCE [LARGE SCALE GENOMIC DNA]</scope>
    <source>
        <strain evidence="14 15">BYS171W</strain>
    </source>
</reference>
<evidence type="ECO:0000256" key="4">
    <source>
        <dbReference type="ARBA" id="ARBA00022496"/>
    </source>
</evidence>
<dbReference type="InterPro" id="IPR037066">
    <property type="entry name" value="Plug_dom_sf"/>
</dbReference>
<dbReference type="PANTHER" id="PTHR32552">
    <property type="entry name" value="FERRICHROME IRON RECEPTOR-RELATED"/>
    <property type="match status" value="1"/>
</dbReference>
<keyword evidence="2 11" id="KW-0813">Transport</keyword>